<dbReference type="InterPro" id="IPR051398">
    <property type="entry name" value="Polysacch_Deacetylase"/>
</dbReference>
<evidence type="ECO:0000256" key="1">
    <source>
        <dbReference type="ARBA" id="ARBA00004613"/>
    </source>
</evidence>
<comment type="caution">
    <text evidence="4">The sequence shown here is derived from an EMBL/GenBank/DDBJ whole genome shotgun (WGS) entry which is preliminary data.</text>
</comment>
<dbReference type="PROSITE" id="PS51677">
    <property type="entry name" value="NODB"/>
    <property type="match status" value="1"/>
</dbReference>
<dbReference type="Gene3D" id="3.20.20.370">
    <property type="entry name" value="Glycoside hydrolase/deacetylase"/>
    <property type="match status" value="1"/>
</dbReference>
<organism evidence="4 5">
    <name type="scientific">Hominibacterium faecale</name>
    <dbReference type="NCBI Taxonomy" id="2839743"/>
    <lineage>
        <taxon>Bacteria</taxon>
        <taxon>Bacillati</taxon>
        <taxon>Bacillota</taxon>
        <taxon>Clostridia</taxon>
        <taxon>Peptostreptococcales</taxon>
        <taxon>Anaerovoracaceae</taxon>
        <taxon>Hominibacterium</taxon>
    </lineage>
</organism>
<dbReference type="AlphaFoldDB" id="A0A9J6QWS9"/>
<dbReference type="PANTHER" id="PTHR34216">
    <property type="match status" value="1"/>
</dbReference>
<dbReference type="SUPFAM" id="SSF88713">
    <property type="entry name" value="Glycoside hydrolase/deacetylase"/>
    <property type="match status" value="1"/>
</dbReference>
<dbReference type="PANTHER" id="PTHR34216:SF3">
    <property type="entry name" value="POLY-BETA-1,6-N-ACETYL-D-GLUCOSAMINE N-DEACETYLASE"/>
    <property type="match status" value="1"/>
</dbReference>
<keyword evidence="2" id="KW-0732">Signal</keyword>
<evidence type="ECO:0000256" key="2">
    <source>
        <dbReference type="ARBA" id="ARBA00022729"/>
    </source>
</evidence>
<dbReference type="Pfam" id="PF01522">
    <property type="entry name" value="Polysacc_deac_1"/>
    <property type="match status" value="1"/>
</dbReference>
<dbReference type="RefSeq" id="WP_253019520.1">
    <property type="nucleotide sequence ID" value="NZ_JAOSHN010000007.1"/>
</dbReference>
<keyword evidence="5" id="KW-1185">Reference proteome</keyword>
<dbReference type="Gene3D" id="2.60.40.10">
    <property type="entry name" value="Immunoglobulins"/>
    <property type="match status" value="2"/>
</dbReference>
<dbReference type="InterPro" id="IPR002509">
    <property type="entry name" value="NODB_dom"/>
</dbReference>
<comment type="subcellular location">
    <subcellularLocation>
        <location evidence="1">Secreted</location>
    </subcellularLocation>
</comment>
<evidence type="ECO:0000259" key="3">
    <source>
        <dbReference type="PROSITE" id="PS51677"/>
    </source>
</evidence>
<proteinExistence type="predicted"/>
<accession>A0A9J6QWS9</accession>
<dbReference type="InterPro" id="IPR011330">
    <property type="entry name" value="Glyco_hydro/deAcase_b/a-brl"/>
</dbReference>
<dbReference type="InterPro" id="IPR013783">
    <property type="entry name" value="Ig-like_fold"/>
</dbReference>
<gene>
    <name evidence="4" type="ORF">OBO34_16440</name>
</gene>
<dbReference type="Proteomes" id="UP001065549">
    <property type="component" value="Unassembled WGS sequence"/>
</dbReference>
<dbReference type="EMBL" id="JAOSHN010000007">
    <property type="protein sequence ID" value="MCU7379930.1"/>
    <property type="molecule type" value="Genomic_DNA"/>
</dbReference>
<name>A0A9J6QWS9_9FIRM</name>
<sequence length="415" mass="46460">MKRKKTKIIVIGLALLVILAGAGIFAYYQTQYFLVLNGDKNVELNLCQTFEDPGAAAKKGGKDVSSQIQIKSDLNLEKPGDYTITYTLGNLDIERHITVKNKMDPVLRLKGKDPLNVKLGEEFQEPGYTAEDQNGTNLKKRVKVDMPDLKKAGKTEITYTVSDDSGKSTTVTRQINVLPNTDYQTPGLPICMYHYVYDRNDPPDDLNHRFGNYIEAHDLEEELNWLKSEDYYFPTWQEVRDYVDGKLLLPDKSIVLCFDDGAKSFLKVGIPVLEKCQVPATCFMITSGDGAKKVKKYQSQYVTYQSHSDNMHRPGGNIGHGGIFTALPREEALEDLKASIEKCGNSDAFAYPYGDYTQECRNILEEAGFLCAVTTESGKARPGMDPLLLPRVRMSMGQSLQRFQNMVMPPGTSAE</sequence>
<dbReference type="InterPro" id="IPR032179">
    <property type="entry name" value="Cry22Aa_Ig-like"/>
</dbReference>
<dbReference type="CDD" id="cd10966">
    <property type="entry name" value="CE4_yadE_5s"/>
    <property type="match status" value="1"/>
</dbReference>
<dbReference type="Pfam" id="PF16403">
    <property type="entry name" value="Bact_surface_Ig-like"/>
    <property type="match status" value="2"/>
</dbReference>
<evidence type="ECO:0000313" key="5">
    <source>
        <dbReference type="Proteomes" id="UP001065549"/>
    </source>
</evidence>
<dbReference type="GO" id="GO:0005975">
    <property type="term" value="P:carbohydrate metabolic process"/>
    <property type="evidence" value="ECO:0007669"/>
    <property type="project" value="InterPro"/>
</dbReference>
<protein>
    <submittedName>
        <fullName evidence="4">Polysaccharide deacetylase family protein</fullName>
    </submittedName>
</protein>
<dbReference type="GO" id="GO:0016810">
    <property type="term" value="F:hydrolase activity, acting on carbon-nitrogen (but not peptide) bonds"/>
    <property type="evidence" value="ECO:0007669"/>
    <property type="project" value="InterPro"/>
</dbReference>
<dbReference type="GO" id="GO:0005576">
    <property type="term" value="C:extracellular region"/>
    <property type="evidence" value="ECO:0007669"/>
    <property type="project" value="UniProtKB-SubCell"/>
</dbReference>
<evidence type="ECO:0000313" key="4">
    <source>
        <dbReference type="EMBL" id="MCU7379930.1"/>
    </source>
</evidence>
<feature type="domain" description="NodB homology" evidence="3">
    <location>
        <begin position="252"/>
        <end position="415"/>
    </location>
</feature>
<reference evidence="4" key="1">
    <citation type="submission" date="2022-09" db="EMBL/GenBank/DDBJ databases">
        <title>Culturomic study of gut microbiota in children with autism spectrum disorder.</title>
        <authorList>
            <person name="Efimov B.A."/>
            <person name="Chaplin A.V."/>
            <person name="Sokolova S.R."/>
            <person name="Pikina A.P."/>
            <person name="Korzhanova M."/>
            <person name="Belova V."/>
            <person name="Korostin D."/>
        </authorList>
    </citation>
    <scope>NUCLEOTIDE SEQUENCE</scope>
    <source>
        <strain evidence="4">ASD5510</strain>
    </source>
</reference>